<reference evidence="2" key="2">
    <citation type="submission" date="2022-10" db="EMBL/GenBank/DDBJ databases">
        <authorList>
            <consortium name="ENA_rothamsted_submissions"/>
            <consortium name="culmorum"/>
            <person name="King R."/>
        </authorList>
    </citation>
    <scope>NUCLEOTIDE SEQUENCE</scope>
</reference>
<dbReference type="InterPro" id="IPR011011">
    <property type="entry name" value="Znf_FYVE_PHD"/>
</dbReference>
<organism evidence="2 3">
    <name type="scientific">Phaedon cochleariae</name>
    <name type="common">Mustard beetle</name>
    <dbReference type="NCBI Taxonomy" id="80249"/>
    <lineage>
        <taxon>Eukaryota</taxon>
        <taxon>Metazoa</taxon>
        <taxon>Ecdysozoa</taxon>
        <taxon>Arthropoda</taxon>
        <taxon>Hexapoda</taxon>
        <taxon>Insecta</taxon>
        <taxon>Pterygota</taxon>
        <taxon>Neoptera</taxon>
        <taxon>Endopterygota</taxon>
        <taxon>Coleoptera</taxon>
        <taxon>Polyphaga</taxon>
        <taxon>Cucujiformia</taxon>
        <taxon>Chrysomeloidea</taxon>
        <taxon>Chrysomelidae</taxon>
        <taxon>Chrysomelinae</taxon>
        <taxon>Chrysomelini</taxon>
        <taxon>Phaedon</taxon>
    </lineage>
</organism>
<dbReference type="Gene3D" id="3.30.40.10">
    <property type="entry name" value="Zinc/RING finger domain, C3HC4 (zinc finger)"/>
    <property type="match status" value="1"/>
</dbReference>
<feature type="coiled-coil region" evidence="1">
    <location>
        <begin position="78"/>
        <end position="105"/>
    </location>
</feature>
<proteinExistence type="predicted"/>
<dbReference type="Gene3D" id="1.20.5.170">
    <property type="match status" value="1"/>
</dbReference>
<sequence>MGDEDCKVCKLKIRDMKEAVCCDSCRDYMHTGPVKEKNCSGLSTTELRAMVLQNRNIIFFCNDCRDAFRSVPLLIRQITEIKNDVKTLKNDVEILKNDKIKCEMEIASLKATQNSTSLNSNSNSELGLNMCEILAEISEREARKKNIIIFGLPESQAKRQRFLL</sequence>
<dbReference type="EMBL" id="OU896712">
    <property type="protein sequence ID" value="CAG9822842.1"/>
    <property type="molecule type" value="Genomic_DNA"/>
</dbReference>
<gene>
    <name evidence="2" type="ORF">PHAECO_LOCUS10524</name>
</gene>
<dbReference type="Proteomes" id="UP001153737">
    <property type="component" value="Chromosome 6"/>
</dbReference>
<evidence type="ECO:0000313" key="3">
    <source>
        <dbReference type="Proteomes" id="UP001153737"/>
    </source>
</evidence>
<name>A0A9N9SK96_PHACE</name>
<accession>A0A9N9SK96</accession>
<keyword evidence="3" id="KW-1185">Reference proteome</keyword>
<dbReference type="SUPFAM" id="SSF57903">
    <property type="entry name" value="FYVE/PHD zinc finger"/>
    <property type="match status" value="1"/>
</dbReference>
<dbReference type="InterPro" id="IPR013083">
    <property type="entry name" value="Znf_RING/FYVE/PHD"/>
</dbReference>
<evidence type="ECO:0000313" key="2">
    <source>
        <dbReference type="EMBL" id="CAG9822842.1"/>
    </source>
</evidence>
<evidence type="ECO:0000256" key="1">
    <source>
        <dbReference type="SAM" id="Coils"/>
    </source>
</evidence>
<keyword evidence="1" id="KW-0175">Coiled coil</keyword>
<protein>
    <submittedName>
        <fullName evidence="2">Uncharacterized protein</fullName>
    </submittedName>
</protein>
<dbReference type="OrthoDB" id="6725378at2759"/>
<dbReference type="AlphaFoldDB" id="A0A9N9SK96"/>
<reference evidence="2" key="1">
    <citation type="submission" date="2022-01" db="EMBL/GenBank/DDBJ databases">
        <authorList>
            <person name="King R."/>
        </authorList>
    </citation>
    <scope>NUCLEOTIDE SEQUENCE</scope>
</reference>